<accession>A0A4R1RD09</accession>
<evidence type="ECO:0000313" key="1">
    <source>
        <dbReference type="EMBL" id="TCL63490.1"/>
    </source>
</evidence>
<dbReference type="EMBL" id="SLUP01000009">
    <property type="protein sequence ID" value="TCL63490.1"/>
    <property type="molecule type" value="Genomic_DNA"/>
</dbReference>
<proteinExistence type="predicted"/>
<organism evidence="1 2">
    <name type="scientific">Mariniflexile fucanivorans</name>
    <dbReference type="NCBI Taxonomy" id="264023"/>
    <lineage>
        <taxon>Bacteria</taxon>
        <taxon>Pseudomonadati</taxon>
        <taxon>Bacteroidota</taxon>
        <taxon>Flavobacteriia</taxon>
        <taxon>Flavobacteriales</taxon>
        <taxon>Flavobacteriaceae</taxon>
        <taxon>Mariniflexile</taxon>
    </lineage>
</organism>
<dbReference type="Proteomes" id="UP000295455">
    <property type="component" value="Unassembled WGS sequence"/>
</dbReference>
<keyword evidence="2" id="KW-1185">Reference proteome</keyword>
<gene>
    <name evidence="1" type="ORF">EV196_109116</name>
</gene>
<dbReference type="RefSeq" id="WP_262711348.1">
    <property type="nucleotide sequence ID" value="NZ_OX156936.1"/>
</dbReference>
<dbReference type="PROSITE" id="PS51257">
    <property type="entry name" value="PROKAR_LIPOPROTEIN"/>
    <property type="match status" value="1"/>
</dbReference>
<comment type="caution">
    <text evidence="1">The sequence shown here is derived from an EMBL/GenBank/DDBJ whole genome shotgun (WGS) entry which is preliminary data.</text>
</comment>
<dbReference type="AlphaFoldDB" id="A0A4R1RD09"/>
<name>A0A4R1RD09_9FLAO</name>
<reference evidence="1 2" key="1">
    <citation type="submission" date="2019-03" db="EMBL/GenBank/DDBJ databases">
        <title>Genomic Encyclopedia of Type Strains, Phase IV (KMG-IV): sequencing the most valuable type-strain genomes for metagenomic binning, comparative biology and taxonomic classification.</title>
        <authorList>
            <person name="Goeker M."/>
        </authorList>
    </citation>
    <scope>NUCLEOTIDE SEQUENCE [LARGE SCALE GENOMIC DNA]</scope>
    <source>
        <strain evidence="1 2">DSM 18792</strain>
    </source>
</reference>
<protein>
    <submittedName>
        <fullName evidence="1">Uncharacterized protein</fullName>
    </submittedName>
</protein>
<evidence type="ECO:0000313" key="2">
    <source>
        <dbReference type="Proteomes" id="UP000295455"/>
    </source>
</evidence>
<sequence>MINIKKFGIAFLFTFILLGCDSNSANIELDNDNPIIGNWKLVE</sequence>